<feature type="transmembrane region" description="Helical" evidence="32">
    <location>
        <begin position="982"/>
        <end position="1001"/>
    </location>
</feature>
<dbReference type="Gene3D" id="1.20.1560.10">
    <property type="entry name" value="ABC transporter type 1, transmembrane domain"/>
    <property type="match status" value="2"/>
</dbReference>
<evidence type="ECO:0000256" key="17">
    <source>
        <dbReference type="ARBA" id="ARBA00022989"/>
    </source>
</evidence>
<evidence type="ECO:0000259" key="34">
    <source>
        <dbReference type="PROSITE" id="PS50893"/>
    </source>
</evidence>
<evidence type="ECO:0000256" key="2">
    <source>
        <dbReference type="ARBA" id="ARBA00004424"/>
    </source>
</evidence>
<dbReference type="InterPro" id="IPR017871">
    <property type="entry name" value="ABC_transporter-like_CS"/>
</dbReference>
<dbReference type="Proteomes" id="UP000264840">
    <property type="component" value="Unplaced"/>
</dbReference>
<dbReference type="PROSITE" id="PS50893">
    <property type="entry name" value="ABC_TRANSPORTER_2"/>
    <property type="match status" value="2"/>
</dbReference>
<feature type="transmembrane region" description="Helical" evidence="32">
    <location>
        <begin position="75"/>
        <end position="93"/>
    </location>
</feature>
<keyword evidence="19 32" id="KW-0472">Membrane</keyword>
<feature type="transmembrane region" description="Helical" evidence="32">
    <location>
        <begin position="954"/>
        <end position="976"/>
    </location>
</feature>
<feature type="transmembrane region" description="Helical" evidence="32">
    <location>
        <begin position="197"/>
        <end position="218"/>
    </location>
</feature>
<dbReference type="GO" id="GO:0016324">
    <property type="term" value="C:apical plasma membrane"/>
    <property type="evidence" value="ECO:0007669"/>
    <property type="project" value="UniProtKB-SubCell"/>
</dbReference>
<keyword evidence="20 32" id="KW-0869">Chloride channel</keyword>
<evidence type="ECO:0000256" key="28">
    <source>
        <dbReference type="ARBA" id="ARBA00033163"/>
    </source>
</evidence>
<dbReference type="Gene3D" id="3.40.50.300">
    <property type="entry name" value="P-loop containing nucleotide triphosphate hydrolases"/>
    <property type="match status" value="2"/>
</dbReference>
<keyword evidence="9" id="KW-1003">Cell membrane</keyword>
<dbReference type="NCBIfam" id="TIGR01271">
    <property type="entry name" value="CFTR_protein"/>
    <property type="match status" value="1"/>
</dbReference>
<feature type="compositionally biased region" description="Acidic residues" evidence="33">
    <location>
        <begin position="1427"/>
        <end position="1438"/>
    </location>
</feature>
<dbReference type="InterPro" id="IPR003593">
    <property type="entry name" value="AAA+_ATPase"/>
</dbReference>
<evidence type="ECO:0000313" key="37">
    <source>
        <dbReference type="Proteomes" id="UP000264840"/>
    </source>
</evidence>
<accession>A0A3Q3CN97</accession>
<dbReference type="PROSITE" id="PS00211">
    <property type="entry name" value="ABC_TRANSPORTER_1"/>
    <property type="match status" value="1"/>
</dbReference>
<feature type="transmembrane region" description="Helical" evidence="32">
    <location>
        <begin position="819"/>
        <end position="844"/>
    </location>
</feature>
<feature type="transmembrane region" description="Helical" evidence="32">
    <location>
        <begin position="124"/>
        <end position="146"/>
    </location>
</feature>
<dbReference type="GeneTree" id="ENSGT00940000158567"/>
<dbReference type="GO" id="GO:0034707">
    <property type="term" value="C:chloride channel complex"/>
    <property type="evidence" value="ECO:0007669"/>
    <property type="project" value="UniProtKB-UniRule"/>
</dbReference>
<evidence type="ECO:0000256" key="24">
    <source>
        <dbReference type="ARBA" id="ARBA00023303"/>
    </source>
</evidence>
<dbReference type="FunFam" id="3.40.50.300:FF:000973">
    <property type="entry name" value="Multidrug resistance-associated protein 4"/>
    <property type="match status" value="1"/>
</dbReference>
<keyword evidence="24 32" id="KW-0407">Ion channel</keyword>
<evidence type="ECO:0000259" key="35">
    <source>
        <dbReference type="PROSITE" id="PS50929"/>
    </source>
</evidence>
<evidence type="ECO:0000256" key="8">
    <source>
        <dbReference type="ARBA" id="ARBA00022448"/>
    </source>
</evidence>
<evidence type="ECO:0000256" key="29">
    <source>
        <dbReference type="ARBA" id="ARBA00034073"/>
    </source>
</evidence>
<feature type="domain" description="ABC transmembrane type-1" evidence="35">
    <location>
        <begin position="895"/>
        <end position="1087"/>
    </location>
</feature>
<evidence type="ECO:0000256" key="20">
    <source>
        <dbReference type="ARBA" id="ARBA00023173"/>
    </source>
</evidence>
<dbReference type="SUPFAM" id="SSF90123">
    <property type="entry name" value="ABC transporter transmembrane region"/>
    <property type="match status" value="2"/>
</dbReference>
<dbReference type="InterPro" id="IPR009147">
    <property type="entry name" value="CFTR/ABCC7"/>
</dbReference>
<keyword evidence="13 32" id="KW-0547">Nucleotide-binding</keyword>
<evidence type="ECO:0000256" key="15">
    <source>
        <dbReference type="ARBA" id="ARBA00022824"/>
    </source>
</evidence>
<dbReference type="InterPro" id="IPR025837">
    <property type="entry name" value="CFTR_reg_dom"/>
</dbReference>
<dbReference type="PANTHER" id="PTHR24223:SF19">
    <property type="entry name" value="CYSTIC FIBROSIS TRANSMEMBRANE CONDUCTANCE REGULATOR"/>
    <property type="match status" value="1"/>
</dbReference>
<dbReference type="SUPFAM" id="SSF52540">
    <property type="entry name" value="P-loop containing nucleoside triphosphate hydrolases"/>
    <property type="match status" value="2"/>
</dbReference>
<dbReference type="GO" id="GO:0140359">
    <property type="term" value="F:ABC-type transporter activity"/>
    <property type="evidence" value="ECO:0007669"/>
    <property type="project" value="InterPro"/>
</dbReference>
<feature type="domain" description="ABC transporter" evidence="34">
    <location>
        <begin position="386"/>
        <end position="607"/>
    </location>
</feature>
<evidence type="ECO:0000256" key="31">
    <source>
        <dbReference type="ARBA" id="ARBA00048778"/>
    </source>
</evidence>
<feature type="transmembrane region" description="Helical" evidence="32">
    <location>
        <begin position="307"/>
        <end position="329"/>
    </location>
</feature>
<dbReference type="InterPro" id="IPR027417">
    <property type="entry name" value="P-loop_NTPase"/>
</dbReference>
<dbReference type="GO" id="GO:0031901">
    <property type="term" value="C:early endosome membrane"/>
    <property type="evidence" value="ECO:0007669"/>
    <property type="project" value="UniProtKB-SubCell"/>
</dbReference>
<feature type="domain" description="ABC transporter" evidence="34">
    <location>
        <begin position="1165"/>
        <end position="1396"/>
    </location>
</feature>
<evidence type="ECO:0000256" key="21">
    <source>
        <dbReference type="ARBA" id="ARBA00023180"/>
    </source>
</evidence>
<evidence type="ECO:0000256" key="22">
    <source>
        <dbReference type="ARBA" id="ARBA00023214"/>
    </source>
</evidence>
<keyword evidence="10 32" id="KW-0597">Phosphoprotein</keyword>
<evidence type="ECO:0000256" key="18">
    <source>
        <dbReference type="ARBA" id="ARBA00023065"/>
    </source>
</evidence>
<evidence type="ECO:0000256" key="12">
    <source>
        <dbReference type="ARBA" id="ARBA00022737"/>
    </source>
</evidence>
<keyword evidence="21" id="KW-0325">Glycoprotein</keyword>
<feature type="transmembrane region" description="Helical" evidence="32">
    <location>
        <begin position="1067"/>
        <end position="1087"/>
    </location>
</feature>
<dbReference type="InterPro" id="IPR003439">
    <property type="entry name" value="ABC_transporter-like_ATP-bd"/>
</dbReference>
<keyword evidence="15" id="KW-0256">Endoplasmic reticulum</keyword>
<comment type="catalytic activity">
    <reaction evidence="31">
        <text>ATP + H2O = ADP + phosphate + H(+)</text>
        <dbReference type="Rhea" id="RHEA:13065"/>
        <dbReference type="ChEBI" id="CHEBI:15377"/>
        <dbReference type="ChEBI" id="CHEBI:15378"/>
        <dbReference type="ChEBI" id="CHEBI:30616"/>
        <dbReference type="ChEBI" id="CHEBI:43474"/>
        <dbReference type="ChEBI" id="CHEBI:456216"/>
    </reaction>
    <physiologicalReaction direction="left-to-right" evidence="31">
        <dbReference type="Rhea" id="RHEA:13066"/>
    </physiologicalReaction>
</comment>
<keyword evidence="14" id="KW-0967">Endosome</keyword>
<evidence type="ECO:0000256" key="16">
    <source>
        <dbReference type="ARBA" id="ARBA00022840"/>
    </source>
</evidence>
<evidence type="ECO:0000256" key="10">
    <source>
        <dbReference type="ARBA" id="ARBA00022553"/>
    </source>
</evidence>
<dbReference type="EC" id="5.6.1.6" evidence="6 32"/>
<feature type="compositionally biased region" description="Polar residues" evidence="33">
    <location>
        <begin position="1409"/>
        <end position="1422"/>
    </location>
</feature>
<dbReference type="PRINTS" id="PR01851">
    <property type="entry name" value="CYSFIBREGLTR"/>
</dbReference>
<proteinExistence type="inferred from homology"/>
<feature type="transmembrane region" description="Helical" evidence="32">
    <location>
        <begin position="880"/>
        <end position="900"/>
    </location>
</feature>
<keyword evidence="23" id="KW-0413">Isomerase</keyword>
<dbReference type="InterPro" id="IPR050173">
    <property type="entry name" value="ABC_transporter_C-like"/>
</dbReference>
<evidence type="ECO:0000256" key="3">
    <source>
        <dbReference type="ARBA" id="ARBA00004477"/>
    </source>
</evidence>
<dbReference type="GO" id="GO:0015701">
    <property type="term" value="P:bicarbonate transport"/>
    <property type="evidence" value="ECO:0007669"/>
    <property type="project" value="TreeGrafter"/>
</dbReference>
<dbReference type="GO" id="GO:0055038">
    <property type="term" value="C:recycling endosome membrane"/>
    <property type="evidence" value="ECO:0007669"/>
    <property type="project" value="UniProtKB-SubCell"/>
</dbReference>
<dbReference type="InterPro" id="IPR036640">
    <property type="entry name" value="ABC1_TM_sf"/>
</dbReference>
<organism evidence="36 37">
    <name type="scientific">Haplochromis burtoni</name>
    <name type="common">Burton's mouthbrooder</name>
    <name type="synonym">Chromis burtoni</name>
    <dbReference type="NCBI Taxonomy" id="8153"/>
    <lineage>
        <taxon>Eukaryota</taxon>
        <taxon>Metazoa</taxon>
        <taxon>Chordata</taxon>
        <taxon>Craniata</taxon>
        <taxon>Vertebrata</taxon>
        <taxon>Euteleostomi</taxon>
        <taxon>Actinopterygii</taxon>
        <taxon>Neopterygii</taxon>
        <taxon>Teleostei</taxon>
        <taxon>Neoteleostei</taxon>
        <taxon>Acanthomorphata</taxon>
        <taxon>Ovalentaria</taxon>
        <taxon>Cichlomorphae</taxon>
        <taxon>Cichliformes</taxon>
        <taxon>Cichlidae</taxon>
        <taxon>African cichlids</taxon>
        <taxon>Pseudocrenilabrinae</taxon>
        <taxon>Haplochromini</taxon>
        <taxon>Haplochromis</taxon>
    </lineage>
</organism>
<reference evidence="36" key="1">
    <citation type="submission" date="2025-08" db="UniProtKB">
        <authorList>
            <consortium name="Ensembl"/>
        </authorList>
    </citation>
    <scope>IDENTIFICATION</scope>
</reference>
<evidence type="ECO:0000256" key="13">
    <source>
        <dbReference type="ARBA" id="ARBA00022741"/>
    </source>
</evidence>
<evidence type="ECO:0000256" key="33">
    <source>
        <dbReference type="SAM" id="MobiDB-lite"/>
    </source>
</evidence>
<dbReference type="GO" id="GO:0016887">
    <property type="term" value="F:ATP hydrolysis activity"/>
    <property type="evidence" value="ECO:0007669"/>
    <property type="project" value="InterPro"/>
</dbReference>
<dbReference type="Pfam" id="PF00005">
    <property type="entry name" value="ABC_tran"/>
    <property type="match status" value="2"/>
</dbReference>
<comment type="similarity">
    <text evidence="5 32">Belongs to the ABC transporter superfamily. ABCC family. CFTR transporter (TC 3.A.1.202) subfamily.</text>
</comment>
<protein>
    <recommendedName>
        <fullName evidence="7 32">Cystic fibrosis transmembrane conductance regulator</fullName>
        <ecNumber evidence="6 32">5.6.1.6</ecNumber>
    </recommendedName>
    <alternativeName>
        <fullName evidence="26 32">ATP-binding cassette sub-family C member 7</fullName>
    </alternativeName>
    <alternativeName>
        <fullName evidence="27 32">Channel conductance-controlling ATPase</fullName>
    </alternativeName>
    <alternativeName>
        <fullName evidence="28 32">cAMP-dependent chloride channel</fullName>
    </alternativeName>
</protein>
<keyword evidence="11 32" id="KW-0812">Transmembrane</keyword>
<feature type="transmembrane region" description="Helical" evidence="32">
    <location>
        <begin position="1093"/>
        <end position="1114"/>
    </location>
</feature>
<evidence type="ECO:0000256" key="25">
    <source>
        <dbReference type="ARBA" id="ARBA00024167"/>
    </source>
</evidence>
<evidence type="ECO:0000256" key="32">
    <source>
        <dbReference type="RuleBase" id="RU362037"/>
    </source>
</evidence>
<feature type="transmembrane region" description="Helical" evidence="32">
    <location>
        <begin position="335"/>
        <end position="353"/>
    </location>
</feature>
<dbReference type="PANTHER" id="PTHR24223">
    <property type="entry name" value="ATP-BINDING CASSETTE SUB-FAMILY C"/>
    <property type="match status" value="1"/>
</dbReference>
<keyword evidence="8 32" id="KW-0813">Transport</keyword>
<comment type="catalytic activity">
    <reaction evidence="30">
        <text>hydrogencarbonate(in) = hydrogencarbonate(out)</text>
        <dbReference type="Rhea" id="RHEA:28695"/>
        <dbReference type="ChEBI" id="CHEBI:17544"/>
    </reaction>
</comment>
<comment type="subcellular location">
    <subcellularLocation>
        <location evidence="2">Apical cell membrane</location>
        <topology evidence="2">Multi-pass membrane protein</topology>
    </subcellularLocation>
    <subcellularLocation>
        <location evidence="32">Cell membrane</location>
        <topology evidence="32">Multi-pass membrane protein</topology>
    </subcellularLocation>
    <subcellularLocation>
        <location evidence="4">Early endosome membrane</location>
        <topology evidence="4">Multi-pass membrane protein</topology>
    </subcellularLocation>
    <subcellularLocation>
        <location evidence="3">Endoplasmic reticulum membrane</location>
        <topology evidence="3">Multi-pass membrane protein</topology>
    </subcellularLocation>
    <subcellularLocation>
        <location evidence="1">Recycling endosome membrane</location>
        <topology evidence="1">Multi-pass membrane protein</topology>
    </subcellularLocation>
</comment>
<dbReference type="InterPro" id="IPR011527">
    <property type="entry name" value="ABC1_TM_dom"/>
</dbReference>
<sequence>MQKSPVEDANFFSKFFFWWVTPLLRKGFRKKLDLSDVYKAPSFDLADNLSERLEREWDREVVSATAKRKPKLLRALARCFFWPFACFGVLLYLGEASKTVQPQISGRIIASFDPFHAPERSQGLYLSLGLCLLFTARFLLLQPAIFGLHHLGMQIRIALFSLIYKKTLKLSSRVLDKISTGQLVSLMSANLNKLDESLGLAHFIWITPLQCILCVGLVWELIEVNGFCGLAALTLMGIVQAWLSTKMAPHRANRAPMTSRRLALTTEIIENIHSVKAYGWEEVMENIIKNIRQDEMTLTRKIGSLRYFYSASYFFSAIFVILSAIIPYALSKGIILRRIFTTASYFMVLRMTLTRQFPGSLQMWYDTMTLLHKIEVDIMFTNGHLNGDPGLFFTNLYVTPVLRNISLHLDKGQMLAVAGSTGSGKSSLLMMILGELVPTEGKIRHSGRISFSPQTSWIMPGTIRDNILFGLTYDEYRYNSVIQACQLEEDFALLPEKDKTYLIDGGGTLSGGQRARLCLARAVYKDADLYLLDAPFTHLDIATEKEIFENCICKLMASKTRVVVTSKLEHLKRADKILLLHNGDCYFYGTFSELQAKRPDFSSLLLGLEAYDNVNAERRGSILTETLRRVSVDETAGFRAQSHPLGDGYPEKRKQSLILNPLAAARKFSFIGNSQQTGNTTVEDRSDELPERRFSVVPEDEQIEEALPRSNLYHDEFQHLSGQRRQSVLEFITSARGQERREQMQSSFRKKLSITPQYSLASDLDIYSRRLSKDSVYDISEDVDEEDMEQCFADERDKNVFETTSWNTYLRYVNTNRNLVYVLIFIFIVSVIEVAGSVLGIFLITEDAANPSSPNYIDEQHPNASSPPGHLGVIMTPTSAYYIIYIFVAHADSILALGFFRGLPLVHTLLTVSKRLHEQMLSSVLRAPMSVLNTIKTARIVNRFTKDMAIIDDMLPLVLFDLIQVSLIVAGAIFTVSIIEPYIFIAALPLAFIYVFLRKYFLRTGQQLKVLEAEARTPIFSHLILSLKGLWTIRAFERQTYFETLFHKALNTHTAAWFHYLSVLRWFLFRCDMLFTVFFTAAAFIATGSNSEILQYLHFAWSLSYSITCLMGTIMRSVNRVFKFIDLPSEDPRLGKPKGGGRGLDIVIDNPHARDCWPNCGQLDVRGLTVKYTEAGRAILNNISFSVEGGQSVGLLGRTGSGKSTLLSALLRLTSTEGDISIDGVSWNSVSLQTWRKAFGVVPQKVFILTGTFRMNLDPHGNYSDTELWKVAEEVGLKSVIEQFPDKLDFQLEYGGSVLCNGHKQLVCLARSILSRARILLLDEPSAYLDPITLKVLRKTLKQAFSGCTVIMSEHRVDPLTDCQSFLMIEGSSMKTYDSIQKLMNEKSHLKQAMSTADRLRLFPTLHRLNSNKRPTPQTAKISSLPEEAEDEVHDTRL</sequence>
<comment type="function">
    <text evidence="32">Epithelial ion channel that plays an important role in the regulation of epithelial ion and water transport and fluid homeostasis. Mediates the transport of chloride ions across the cell membrane. Possesses an intrinsic ATPase activity and utilizes ATP to gate its channel; the passive flow of anions through the channel is gated by cycles of ATP binding and hydrolysis by the ATP-binding domains. The ion channel is also permeable to HCO(3)(-); selectivity depends on the extracellular chloride concentration. Exerts its function also by modulating the activity of other ion channels and transporters. Contributes to the regulation of the pH and the ion content of the epithelial fluid layer.</text>
</comment>
<dbReference type="SMART" id="SM00382">
    <property type="entry name" value="AAA"/>
    <property type="match status" value="2"/>
</dbReference>
<evidence type="ECO:0000256" key="30">
    <source>
        <dbReference type="ARBA" id="ARBA00044653"/>
    </source>
</evidence>
<keyword evidence="17 32" id="KW-1133">Transmembrane helix</keyword>
<keyword evidence="12" id="KW-0677">Repeat</keyword>
<evidence type="ECO:0000313" key="36">
    <source>
        <dbReference type="Ensembl" id="ENSHBUP00000026582.1"/>
    </source>
</evidence>
<feature type="domain" description="ABC transmembrane type-1" evidence="35">
    <location>
        <begin position="100"/>
        <end position="355"/>
    </location>
</feature>
<keyword evidence="16 32" id="KW-0067">ATP-binding</keyword>
<comment type="catalytic activity">
    <reaction evidence="29 32">
        <text>ATP + H2O + closed Cl(-) channel = ADP + phosphate + open Cl(-) channel.</text>
        <dbReference type="EC" id="5.6.1.6"/>
    </reaction>
</comment>
<evidence type="ECO:0000256" key="5">
    <source>
        <dbReference type="ARBA" id="ARBA00009118"/>
    </source>
</evidence>
<dbReference type="FunFam" id="1.20.1560.10:FF:000017">
    <property type="entry name" value="Cystic fibrosis transmembrane conductance regulator"/>
    <property type="match status" value="1"/>
</dbReference>
<dbReference type="OMA" id="CQRYLVI"/>
<feature type="transmembrane region" description="Helical" evidence="32">
    <location>
        <begin position="224"/>
        <end position="243"/>
    </location>
</feature>
<evidence type="ECO:0000256" key="23">
    <source>
        <dbReference type="ARBA" id="ARBA00023235"/>
    </source>
</evidence>
<evidence type="ECO:0000256" key="4">
    <source>
        <dbReference type="ARBA" id="ARBA00004520"/>
    </source>
</evidence>
<dbReference type="Pfam" id="PF00664">
    <property type="entry name" value="ABC_membrane"/>
    <property type="match status" value="2"/>
</dbReference>
<evidence type="ECO:0000256" key="27">
    <source>
        <dbReference type="ARBA" id="ARBA00031358"/>
    </source>
</evidence>
<evidence type="ECO:0000256" key="14">
    <source>
        <dbReference type="ARBA" id="ARBA00022753"/>
    </source>
</evidence>
<dbReference type="GO" id="GO:0005524">
    <property type="term" value="F:ATP binding"/>
    <property type="evidence" value="ECO:0007669"/>
    <property type="project" value="UniProtKB-KW"/>
</dbReference>
<dbReference type="Ensembl" id="ENSHBUT00000002994.1">
    <property type="protein sequence ID" value="ENSHBUP00000026582.1"/>
    <property type="gene ID" value="ENSHBUG00000014995.1"/>
</dbReference>
<evidence type="ECO:0000256" key="19">
    <source>
        <dbReference type="ARBA" id="ARBA00023136"/>
    </source>
</evidence>
<dbReference type="GO" id="GO:0005829">
    <property type="term" value="C:cytosol"/>
    <property type="evidence" value="ECO:0007669"/>
    <property type="project" value="TreeGrafter"/>
</dbReference>
<comment type="catalytic activity">
    <reaction evidence="25">
        <text>chloride(in) = chloride(out)</text>
        <dbReference type="Rhea" id="RHEA:29823"/>
        <dbReference type="ChEBI" id="CHEBI:17996"/>
    </reaction>
</comment>
<evidence type="ECO:0000256" key="6">
    <source>
        <dbReference type="ARBA" id="ARBA00012195"/>
    </source>
</evidence>
<evidence type="ECO:0000256" key="11">
    <source>
        <dbReference type="ARBA" id="ARBA00022692"/>
    </source>
</evidence>
<dbReference type="PROSITE" id="PS50929">
    <property type="entry name" value="ABC_TM1F"/>
    <property type="match status" value="2"/>
</dbReference>
<keyword evidence="37" id="KW-1185">Reference proteome</keyword>
<keyword evidence="18 32" id="KW-0406">Ion transport</keyword>
<name>A0A3Q3CN97_HAPBU</name>
<keyword evidence="22 32" id="KW-0868">Chloride</keyword>
<evidence type="ECO:0000256" key="1">
    <source>
        <dbReference type="ARBA" id="ARBA00004195"/>
    </source>
</evidence>
<dbReference type="GO" id="GO:0005260">
    <property type="term" value="F:intracellularly ATP-gated chloride channel activity"/>
    <property type="evidence" value="ECO:0007669"/>
    <property type="project" value="UniProtKB-EC"/>
</dbReference>
<evidence type="ECO:0000256" key="9">
    <source>
        <dbReference type="ARBA" id="ARBA00022475"/>
    </source>
</evidence>
<reference evidence="36" key="2">
    <citation type="submission" date="2025-09" db="UniProtKB">
        <authorList>
            <consortium name="Ensembl"/>
        </authorList>
    </citation>
    <scope>IDENTIFICATION</scope>
</reference>
<dbReference type="Pfam" id="PF14396">
    <property type="entry name" value="CFTR_R"/>
    <property type="match status" value="1"/>
</dbReference>
<evidence type="ECO:0000256" key="26">
    <source>
        <dbReference type="ARBA" id="ARBA00029720"/>
    </source>
</evidence>
<dbReference type="GO" id="GO:0005789">
    <property type="term" value="C:endoplasmic reticulum membrane"/>
    <property type="evidence" value="ECO:0007669"/>
    <property type="project" value="UniProtKB-SubCell"/>
</dbReference>
<evidence type="ECO:0000256" key="7">
    <source>
        <dbReference type="ARBA" id="ARBA00016668"/>
    </source>
</evidence>
<feature type="region of interest" description="Disordered" evidence="33">
    <location>
        <begin position="1409"/>
        <end position="1438"/>
    </location>
</feature>
<dbReference type="FunFam" id="3.40.50.300:FF:001172">
    <property type="entry name" value="Cystic fibrosis transmembrane conductance regulator"/>
    <property type="match status" value="1"/>
</dbReference>